<sequence length="352" mass="36521">MHRPLSFRVLANLTITILLASSIASAFHVQDLLHTLRSLNAPASSTALNVRRSNFTAPASTPATISNNGTAGSSHPATTEQKGGLGLDDLLHKLFGRHNKPDTSITLKARNGTTAAPAAVRSNGTTPSGSSHPASSEGGQGLGLSGLLHKLFNRHSTPVTVPTFNIRASNGTATPAGLSKGNGTTPNGFSHPDATTGSLGLGGLFHKIFSRHNAPIVVSPFNARGLNVTGTVLPAGVPSNGTIPSGSSHPEVVTGKGQGLGLGGLLSKIFGRTTSVPAPVDVPNSGDVDEVDGEVGMLMSLNRLATRDGENKLSREEKRKNREMRRVRRAMSAAAKAENEARHAARSKMFRG</sequence>
<keyword evidence="4" id="KW-1185">Reference proteome</keyword>
<feature type="compositionally biased region" description="Polar residues" evidence="1">
    <location>
        <begin position="122"/>
        <end position="134"/>
    </location>
</feature>
<feature type="compositionally biased region" description="Polar residues" evidence="1">
    <location>
        <begin position="181"/>
        <end position="194"/>
    </location>
</feature>
<evidence type="ECO:0000256" key="1">
    <source>
        <dbReference type="SAM" id="MobiDB-lite"/>
    </source>
</evidence>
<feature type="compositionally biased region" description="Polar residues" evidence="1">
    <location>
        <begin position="102"/>
        <end position="114"/>
    </location>
</feature>
<feature type="compositionally biased region" description="Polar residues" evidence="1">
    <location>
        <begin position="57"/>
        <end position="81"/>
    </location>
</feature>
<feature type="region of interest" description="Disordered" evidence="1">
    <location>
        <begin position="333"/>
        <end position="352"/>
    </location>
</feature>
<reference evidence="3" key="2">
    <citation type="submission" date="2023-07" db="EMBL/GenBank/DDBJ databases">
        <authorList>
            <consortium name="Lawrence Berkeley National Laboratory"/>
            <person name="Haridas S."/>
            <person name="Hensen N."/>
            <person name="Bonometti L."/>
            <person name="Westerberg I."/>
            <person name="Brannstrom I.O."/>
            <person name="Guillou S."/>
            <person name="Cros-Aarteil S."/>
            <person name="Calhoun S."/>
            <person name="Kuo A."/>
            <person name="Mondo S."/>
            <person name="Pangilinan J."/>
            <person name="Riley R."/>
            <person name="LaButti K."/>
            <person name="Andreopoulos B."/>
            <person name="Lipzen A."/>
            <person name="Chen C."/>
            <person name="Yanf M."/>
            <person name="Daum C."/>
            <person name="Ng V."/>
            <person name="Clum A."/>
            <person name="Steindorff A."/>
            <person name="Ohm R."/>
            <person name="Martin F."/>
            <person name="Silar P."/>
            <person name="Natvig D."/>
            <person name="Lalanne C."/>
            <person name="Gautier V."/>
            <person name="Ament-velasquez S.L."/>
            <person name="Kruys A."/>
            <person name="Hutchinson M.I."/>
            <person name="Powell A.J."/>
            <person name="Barry K."/>
            <person name="Miller A.N."/>
            <person name="Grigoriev I.V."/>
            <person name="Debuchy R."/>
            <person name="Gladieux P."/>
            <person name="Thoren M.H."/>
            <person name="Johannesson H."/>
        </authorList>
    </citation>
    <scope>NUCLEOTIDE SEQUENCE</scope>
    <source>
        <strain evidence="3">FGSC 1904</strain>
    </source>
</reference>
<dbReference type="EMBL" id="JAUTDP010000015">
    <property type="protein sequence ID" value="KAK3388678.1"/>
    <property type="molecule type" value="Genomic_DNA"/>
</dbReference>
<dbReference type="AlphaFoldDB" id="A0AAE0NVU7"/>
<dbReference type="Proteomes" id="UP001281003">
    <property type="component" value="Unassembled WGS sequence"/>
</dbReference>
<gene>
    <name evidence="3" type="ORF">B0T20DRAFT_99827</name>
</gene>
<feature type="region of interest" description="Disordered" evidence="1">
    <location>
        <begin position="101"/>
        <end position="142"/>
    </location>
</feature>
<name>A0AAE0NVU7_SORBR</name>
<proteinExistence type="predicted"/>
<feature type="chain" id="PRO_5041997167" evidence="2">
    <location>
        <begin position="27"/>
        <end position="352"/>
    </location>
</feature>
<feature type="region of interest" description="Disordered" evidence="1">
    <location>
        <begin position="57"/>
        <end position="84"/>
    </location>
</feature>
<feature type="signal peptide" evidence="2">
    <location>
        <begin position="1"/>
        <end position="26"/>
    </location>
</feature>
<feature type="region of interest" description="Disordered" evidence="1">
    <location>
        <begin position="165"/>
        <end position="194"/>
    </location>
</feature>
<evidence type="ECO:0000313" key="4">
    <source>
        <dbReference type="Proteomes" id="UP001281003"/>
    </source>
</evidence>
<comment type="caution">
    <text evidence="3">The sequence shown here is derived from an EMBL/GenBank/DDBJ whole genome shotgun (WGS) entry which is preliminary data.</text>
</comment>
<protein>
    <submittedName>
        <fullName evidence="3">Uncharacterized protein</fullName>
    </submittedName>
</protein>
<evidence type="ECO:0000313" key="3">
    <source>
        <dbReference type="EMBL" id="KAK3388678.1"/>
    </source>
</evidence>
<accession>A0AAE0NVU7</accession>
<reference evidence="3" key="1">
    <citation type="journal article" date="2023" name="Mol. Phylogenet. Evol.">
        <title>Genome-scale phylogeny and comparative genomics of the fungal order Sordariales.</title>
        <authorList>
            <person name="Hensen N."/>
            <person name="Bonometti L."/>
            <person name="Westerberg I."/>
            <person name="Brannstrom I.O."/>
            <person name="Guillou S."/>
            <person name="Cros-Aarteil S."/>
            <person name="Calhoun S."/>
            <person name="Haridas S."/>
            <person name="Kuo A."/>
            <person name="Mondo S."/>
            <person name="Pangilinan J."/>
            <person name="Riley R."/>
            <person name="LaButti K."/>
            <person name="Andreopoulos B."/>
            <person name="Lipzen A."/>
            <person name="Chen C."/>
            <person name="Yan M."/>
            <person name="Daum C."/>
            <person name="Ng V."/>
            <person name="Clum A."/>
            <person name="Steindorff A."/>
            <person name="Ohm R.A."/>
            <person name="Martin F."/>
            <person name="Silar P."/>
            <person name="Natvig D.O."/>
            <person name="Lalanne C."/>
            <person name="Gautier V."/>
            <person name="Ament-Velasquez S.L."/>
            <person name="Kruys A."/>
            <person name="Hutchinson M.I."/>
            <person name="Powell A.J."/>
            <person name="Barry K."/>
            <person name="Miller A.N."/>
            <person name="Grigoriev I.V."/>
            <person name="Debuchy R."/>
            <person name="Gladieux P."/>
            <person name="Hiltunen Thoren M."/>
            <person name="Johannesson H."/>
        </authorList>
    </citation>
    <scope>NUCLEOTIDE SEQUENCE</scope>
    <source>
        <strain evidence="3">FGSC 1904</strain>
    </source>
</reference>
<evidence type="ECO:0000256" key="2">
    <source>
        <dbReference type="SAM" id="SignalP"/>
    </source>
</evidence>
<keyword evidence="2" id="KW-0732">Signal</keyword>
<organism evidence="3 4">
    <name type="scientific">Sordaria brevicollis</name>
    <dbReference type="NCBI Taxonomy" id="83679"/>
    <lineage>
        <taxon>Eukaryota</taxon>
        <taxon>Fungi</taxon>
        <taxon>Dikarya</taxon>
        <taxon>Ascomycota</taxon>
        <taxon>Pezizomycotina</taxon>
        <taxon>Sordariomycetes</taxon>
        <taxon>Sordariomycetidae</taxon>
        <taxon>Sordariales</taxon>
        <taxon>Sordariaceae</taxon>
        <taxon>Sordaria</taxon>
    </lineage>
</organism>